<evidence type="ECO:0000313" key="2">
    <source>
        <dbReference type="Proteomes" id="UP000630353"/>
    </source>
</evidence>
<dbReference type="InterPro" id="IPR009922">
    <property type="entry name" value="DUF1457"/>
</dbReference>
<proteinExistence type="predicted"/>
<dbReference type="EMBL" id="BMZS01000002">
    <property type="protein sequence ID" value="GHD43522.1"/>
    <property type="molecule type" value="Genomic_DNA"/>
</dbReference>
<sequence length="172" mass="19458">MVGPARHFDLFDTASIGREVLTIPRDSDDFGFFRPLLQYWDARRAGRIAPARGDIDPLDLPPALLPHVVLIEVRRDPLEFSYRLAGTAADTIHGQSLKGVRVLDLRPESFAKILNADLMRMAEDLTMQFVLHTFTNREGKTRRFRVLRLPLCDAAGRLEMVLVLADHGAIQR</sequence>
<dbReference type="AlphaFoldDB" id="A0A918XPJ1"/>
<name>A0A918XPJ1_9PROT</name>
<dbReference type="RefSeq" id="WP_189987814.1">
    <property type="nucleotide sequence ID" value="NZ_BMZS01000002.1"/>
</dbReference>
<evidence type="ECO:0008006" key="3">
    <source>
        <dbReference type="Google" id="ProtNLM"/>
    </source>
</evidence>
<reference evidence="1" key="1">
    <citation type="journal article" date="2014" name="Int. J. Syst. Evol. Microbiol.">
        <title>Complete genome sequence of Corynebacterium casei LMG S-19264T (=DSM 44701T), isolated from a smear-ripened cheese.</title>
        <authorList>
            <consortium name="US DOE Joint Genome Institute (JGI-PGF)"/>
            <person name="Walter F."/>
            <person name="Albersmeier A."/>
            <person name="Kalinowski J."/>
            <person name="Ruckert C."/>
        </authorList>
    </citation>
    <scope>NUCLEOTIDE SEQUENCE</scope>
    <source>
        <strain evidence="1">KCTC 42651</strain>
    </source>
</reference>
<organism evidence="1 2">
    <name type="scientific">Thalassobaculum fulvum</name>
    <dbReference type="NCBI Taxonomy" id="1633335"/>
    <lineage>
        <taxon>Bacteria</taxon>
        <taxon>Pseudomonadati</taxon>
        <taxon>Pseudomonadota</taxon>
        <taxon>Alphaproteobacteria</taxon>
        <taxon>Rhodospirillales</taxon>
        <taxon>Thalassobaculaceae</taxon>
        <taxon>Thalassobaculum</taxon>
    </lineage>
</organism>
<dbReference type="Proteomes" id="UP000630353">
    <property type="component" value="Unassembled WGS sequence"/>
</dbReference>
<keyword evidence="2" id="KW-1185">Reference proteome</keyword>
<reference evidence="1" key="2">
    <citation type="submission" date="2020-09" db="EMBL/GenBank/DDBJ databases">
        <authorList>
            <person name="Sun Q."/>
            <person name="Kim S."/>
        </authorList>
    </citation>
    <scope>NUCLEOTIDE SEQUENCE</scope>
    <source>
        <strain evidence="1">KCTC 42651</strain>
    </source>
</reference>
<evidence type="ECO:0000313" key="1">
    <source>
        <dbReference type="EMBL" id="GHD43522.1"/>
    </source>
</evidence>
<gene>
    <name evidence="1" type="ORF">GCM10017083_09810</name>
</gene>
<comment type="caution">
    <text evidence="1">The sequence shown here is derived from an EMBL/GenBank/DDBJ whole genome shotgun (WGS) entry which is preliminary data.</text>
</comment>
<dbReference type="Pfam" id="PF07310">
    <property type="entry name" value="PAS_5"/>
    <property type="match status" value="1"/>
</dbReference>
<protein>
    <recommendedName>
        <fullName evidence="3">PAS domain-containing protein</fullName>
    </recommendedName>
</protein>
<accession>A0A918XPJ1</accession>